<evidence type="ECO:0000256" key="2">
    <source>
        <dbReference type="ARBA" id="ARBA00022737"/>
    </source>
</evidence>
<dbReference type="InterPro" id="IPR013519">
    <property type="entry name" value="Int_alpha_beta-p"/>
</dbReference>
<organism evidence="8 9">
    <name type="scientific">Prymnesium parvum</name>
    <name type="common">Toxic golden alga</name>
    <dbReference type="NCBI Taxonomy" id="97485"/>
    <lineage>
        <taxon>Eukaryota</taxon>
        <taxon>Haptista</taxon>
        <taxon>Haptophyta</taxon>
        <taxon>Prymnesiophyceae</taxon>
        <taxon>Prymnesiales</taxon>
        <taxon>Prymnesiaceae</taxon>
        <taxon>Prymnesium</taxon>
    </lineage>
</organism>
<evidence type="ECO:0000313" key="8">
    <source>
        <dbReference type="EMBL" id="KAL1522716.1"/>
    </source>
</evidence>
<dbReference type="AlphaFoldDB" id="A0AB34JMV9"/>
<protein>
    <recommendedName>
        <fullName evidence="10">Integrin alpha-2 domain-containing protein</fullName>
    </recommendedName>
</protein>
<dbReference type="Pfam" id="PF01839">
    <property type="entry name" value="FG-GAP"/>
    <property type="match status" value="1"/>
</dbReference>
<evidence type="ECO:0000313" key="9">
    <source>
        <dbReference type="Proteomes" id="UP001515480"/>
    </source>
</evidence>
<proteinExistence type="predicted"/>
<gene>
    <name evidence="7" type="ORF">AB1Y20_017688</name>
    <name evidence="8" type="ORF">AB1Y20_017691</name>
</gene>
<keyword evidence="2" id="KW-0677">Repeat</keyword>
<keyword evidence="9" id="KW-1185">Reference proteome</keyword>
<evidence type="ECO:0000256" key="4">
    <source>
        <dbReference type="PROSITE-ProRule" id="PRU00803"/>
    </source>
</evidence>
<keyword evidence="3" id="KW-0325">Glycoprotein</keyword>
<evidence type="ECO:0000313" key="7">
    <source>
        <dbReference type="EMBL" id="KAL1522713.1"/>
    </source>
</evidence>
<feature type="chain" id="PRO_5044172800" description="Integrin alpha-2 domain-containing protein" evidence="6">
    <location>
        <begin position="16"/>
        <end position="791"/>
    </location>
</feature>
<feature type="repeat" description="FG-GAP" evidence="4">
    <location>
        <begin position="91"/>
        <end position="151"/>
    </location>
</feature>
<dbReference type="SMART" id="SM00191">
    <property type="entry name" value="Int_alpha"/>
    <property type="match status" value="2"/>
</dbReference>
<feature type="compositionally biased region" description="Pro residues" evidence="5">
    <location>
        <begin position="604"/>
        <end position="654"/>
    </location>
</feature>
<name>A0AB34JMV9_PRYPA</name>
<accession>A0AB34JMV9</accession>
<dbReference type="Gene3D" id="2.130.10.130">
    <property type="entry name" value="Integrin alpha, N-terminal"/>
    <property type="match status" value="2"/>
</dbReference>
<reference evidence="8 9" key="1">
    <citation type="journal article" date="2024" name="Science">
        <title>Giant polyketide synthase enzymes in the biosynthesis of giant marine polyether toxins.</title>
        <authorList>
            <person name="Fallon T.R."/>
            <person name="Shende V.V."/>
            <person name="Wierzbicki I.H."/>
            <person name="Pendleton A.L."/>
            <person name="Watervoot N.F."/>
            <person name="Auber R.P."/>
            <person name="Gonzalez D.J."/>
            <person name="Wisecaver J.H."/>
            <person name="Moore B.S."/>
        </authorList>
    </citation>
    <scope>NUCLEOTIDE SEQUENCE [LARGE SCALE GENOMIC DNA]</scope>
    <source>
        <strain evidence="8 9">12B1</strain>
    </source>
</reference>
<evidence type="ECO:0000256" key="5">
    <source>
        <dbReference type="SAM" id="MobiDB-lite"/>
    </source>
</evidence>
<feature type="signal peptide" evidence="6">
    <location>
        <begin position="1"/>
        <end position="15"/>
    </location>
</feature>
<comment type="caution">
    <text evidence="8">The sequence shown here is derived from an EMBL/GenBank/DDBJ whole genome shotgun (WGS) entry which is preliminary data.</text>
</comment>
<evidence type="ECO:0008006" key="10">
    <source>
        <dbReference type="Google" id="ProtNLM"/>
    </source>
</evidence>
<evidence type="ECO:0000256" key="6">
    <source>
        <dbReference type="SAM" id="SignalP"/>
    </source>
</evidence>
<sequence length="791" mass="83831">MKHALTASWLAVCLASSPQTGQLSTLRLASGEAGLPSSATGRFGAAQDVWEDNTLAVGAIDADGSRGAVWLLALRPNGTAASYTLLHHGSEPSEGGAALSLAPFDYFGSAVAWLGDVDGDGNADLAIGAQGDDGAAGGVYVCFLNSDLSLKRLVRFREGEGGFLDGKGHTNLGRSLAAMPGLLEADEAVLAVGAASDYYTYDGTRVYGTVFIVPLFPNGTVRGSPYRIHAGSYGFNATARDFGLSLARIPDMDSPADGVPELAVGAQEVEARNGFRGAVYVLRLASNATVRFFSSISYDEIPTLSNTAFFGATSITALPDLDWDGAPELAASTRQCSIPLLCGGSVVDAKIYVLYLNSDGSYKQDAVLPFGGLDVGTSGQLGSALAVIQAPLDDYSQGEHVLLVGTEVDSSNQGSVYLLTVRGEPAPPYAPPPPPSPPPPVAPPPPAPPPSLLSSVYMFNFTKTRSNLQLQLQEVRLYAEDASTPININEATNPYEVAPSTQSPDKAIDGCLTGGSCKWYAWEFPTLGYSTLILTLATPQVVAGYSLMTGNDVSPRDPVSWTFWRLLDTGSWLLMDTVDDFVPPNARETWYTASEPSLGFKLYSPPPSLPPSNPPSPPSPPAPPLPPPLPPDLPPSPKPPPAPPPPPPPPPPLIPHAYRMRVEFLFDMISLQSQSDFENRFSSTMASVLNVSTSGVVVVDYVNPEDNGPNDHWVTFDLSDGGNLDSMHGKGQALAWYVVQLGQSQATILPSATTITTSNRPTMPYVSQHLWKSGYRQWFTLGHVRGAARPR</sequence>
<dbReference type="InterPro" id="IPR028994">
    <property type="entry name" value="Integrin_alpha_N"/>
</dbReference>
<dbReference type="InterPro" id="IPR013517">
    <property type="entry name" value="FG-GAP"/>
</dbReference>
<keyword evidence="1 6" id="KW-0732">Signal</keyword>
<feature type="region of interest" description="Disordered" evidence="5">
    <location>
        <begin position="602"/>
        <end position="654"/>
    </location>
</feature>
<feature type="region of interest" description="Disordered" evidence="5">
    <location>
        <begin position="427"/>
        <end position="447"/>
    </location>
</feature>
<evidence type="ECO:0000256" key="1">
    <source>
        <dbReference type="ARBA" id="ARBA00022729"/>
    </source>
</evidence>
<dbReference type="SUPFAM" id="SSF69318">
    <property type="entry name" value="Integrin alpha N-terminal domain"/>
    <property type="match status" value="1"/>
</dbReference>
<dbReference type="EMBL" id="JBGBPQ010000006">
    <property type="protein sequence ID" value="KAL1522716.1"/>
    <property type="molecule type" value="Genomic_DNA"/>
</dbReference>
<dbReference type="Proteomes" id="UP001515480">
    <property type="component" value="Unassembled WGS sequence"/>
</dbReference>
<dbReference type="PROSITE" id="PS51470">
    <property type="entry name" value="FG_GAP"/>
    <property type="match status" value="1"/>
</dbReference>
<evidence type="ECO:0000256" key="3">
    <source>
        <dbReference type="ARBA" id="ARBA00023180"/>
    </source>
</evidence>
<dbReference type="EMBL" id="JBGBPQ010000006">
    <property type="protein sequence ID" value="KAL1522713.1"/>
    <property type="molecule type" value="Genomic_DNA"/>
</dbReference>